<dbReference type="RefSeq" id="WP_304994413.1">
    <property type="nucleotide sequence ID" value="NZ_CP101717.1"/>
</dbReference>
<evidence type="ECO:0000256" key="3">
    <source>
        <dbReference type="ARBA" id="ARBA00011245"/>
    </source>
</evidence>
<keyword evidence="9 13" id="KW-0564">Palmitate</keyword>
<keyword evidence="12 13" id="KW-0449">Lipoprotein</keyword>
<dbReference type="PROSITE" id="PS51257">
    <property type="entry name" value="PROKAR_LIPOPROTEIN"/>
    <property type="match status" value="1"/>
</dbReference>
<name>A0AB38YCQ7_9GAMM</name>
<dbReference type="InterPro" id="IPR029046">
    <property type="entry name" value="LolA/LolB/LppX"/>
</dbReference>
<comment type="subunit">
    <text evidence="3 13">Monomer.</text>
</comment>
<dbReference type="EMBL" id="CP101717">
    <property type="protein sequence ID" value="WLD57126.1"/>
    <property type="molecule type" value="Genomic_DNA"/>
</dbReference>
<accession>A0AB38YCQ7</accession>
<evidence type="ECO:0000256" key="2">
    <source>
        <dbReference type="ARBA" id="ARBA00009696"/>
    </source>
</evidence>
<feature type="signal peptide" evidence="14">
    <location>
        <begin position="1"/>
        <end position="24"/>
    </location>
</feature>
<evidence type="ECO:0000256" key="10">
    <source>
        <dbReference type="ARBA" id="ARBA00023186"/>
    </source>
</evidence>
<evidence type="ECO:0000313" key="15">
    <source>
        <dbReference type="EMBL" id="WLD57126.1"/>
    </source>
</evidence>
<keyword evidence="7 13" id="KW-0653">Protein transport</keyword>
<dbReference type="GO" id="GO:0009279">
    <property type="term" value="C:cell outer membrane"/>
    <property type="evidence" value="ECO:0007669"/>
    <property type="project" value="UniProtKB-SubCell"/>
</dbReference>
<keyword evidence="11 13" id="KW-0998">Cell outer membrane</keyword>
<keyword evidence="6 13" id="KW-0732">Signal</keyword>
<dbReference type="InterPro" id="IPR004565">
    <property type="entry name" value="OM_lipoprot_LolB"/>
</dbReference>
<evidence type="ECO:0000256" key="7">
    <source>
        <dbReference type="ARBA" id="ARBA00022927"/>
    </source>
</evidence>
<keyword evidence="8 13" id="KW-0472">Membrane</keyword>
<dbReference type="SUPFAM" id="SSF89392">
    <property type="entry name" value="Prokaryotic lipoproteins and lipoprotein localization factors"/>
    <property type="match status" value="1"/>
</dbReference>
<dbReference type="NCBIfam" id="TIGR00548">
    <property type="entry name" value="lolB"/>
    <property type="match status" value="1"/>
</dbReference>
<reference evidence="15" key="1">
    <citation type="submission" date="2022-07" db="EMBL/GenBank/DDBJ databases">
        <title>Complete genome sequence of Salinispirillum sp. LH10-3-1 capable of multiple carbohydrate inversion isolated from a soda lake.</title>
        <authorList>
            <person name="Liu J."/>
            <person name="Zhai Y."/>
            <person name="Zhang H."/>
            <person name="Yang H."/>
            <person name="Qu J."/>
            <person name="Li J."/>
        </authorList>
    </citation>
    <scope>NUCLEOTIDE SEQUENCE</scope>
    <source>
        <strain evidence="15">LH 10-3-1</strain>
    </source>
</reference>
<gene>
    <name evidence="13 15" type="primary">lolB</name>
    <name evidence="15" type="ORF">NFC81_10355</name>
</gene>
<evidence type="ECO:0000256" key="6">
    <source>
        <dbReference type="ARBA" id="ARBA00022729"/>
    </source>
</evidence>
<organism evidence="15">
    <name type="scientific">Salinispirillum sp. LH 10-3-1</name>
    <dbReference type="NCBI Taxonomy" id="2952525"/>
    <lineage>
        <taxon>Bacteria</taxon>
        <taxon>Pseudomonadati</taxon>
        <taxon>Pseudomonadota</taxon>
        <taxon>Gammaproteobacteria</taxon>
        <taxon>Oceanospirillales</taxon>
        <taxon>Saccharospirillaceae</taxon>
        <taxon>Salinispirillum</taxon>
    </lineage>
</organism>
<comment type="function">
    <text evidence="13">Plays a critical role in the incorporation of lipoproteins in the outer membrane after they are released by the LolA protein.</text>
</comment>
<dbReference type="AlphaFoldDB" id="A0AB38YCQ7"/>
<dbReference type="GO" id="GO:0015031">
    <property type="term" value="P:protein transport"/>
    <property type="evidence" value="ECO:0007669"/>
    <property type="project" value="UniProtKB-KW"/>
</dbReference>
<protein>
    <recommendedName>
        <fullName evidence="4 13">Outer-membrane lipoprotein LolB</fullName>
    </recommendedName>
</protein>
<sequence length="200" mass="22487">MKLLKHLTLLALILFVAACSTRPAEPVDQAAMLTPWLEHRDKMRALDTWTLQGRVGARTGSEGANFNVYWQQHENDYNIRLSGPLGQGGASISGGFGWAELRTADDVFRARSLDELLSETTSLDLPLHYLQYWMRGIPAPGTRAGIKLNGDALLEQLEQYGWTVLYESYHPDTQLPHRFNIRFEDSSARIIISSWEVTGA</sequence>
<comment type="subcellular location">
    <subcellularLocation>
        <location evidence="1 13">Cell outer membrane</location>
        <topology evidence="1 13">Lipid-anchor</topology>
    </subcellularLocation>
</comment>
<dbReference type="CDD" id="cd16326">
    <property type="entry name" value="LolB"/>
    <property type="match status" value="1"/>
</dbReference>
<evidence type="ECO:0000256" key="13">
    <source>
        <dbReference type="HAMAP-Rule" id="MF_00233"/>
    </source>
</evidence>
<evidence type="ECO:0000256" key="5">
    <source>
        <dbReference type="ARBA" id="ARBA00022448"/>
    </source>
</evidence>
<evidence type="ECO:0000256" key="11">
    <source>
        <dbReference type="ARBA" id="ARBA00023237"/>
    </source>
</evidence>
<feature type="chain" id="PRO_5044312190" description="Outer-membrane lipoprotein LolB" evidence="14">
    <location>
        <begin position="25"/>
        <end position="200"/>
    </location>
</feature>
<dbReference type="Gene3D" id="2.50.20.10">
    <property type="entry name" value="Lipoprotein localisation LolA/LolB/LppX"/>
    <property type="match status" value="1"/>
</dbReference>
<evidence type="ECO:0000256" key="4">
    <source>
        <dbReference type="ARBA" id="ARBA00016202"/>
    </source>
</evidence>
<comment type="similarity">
    <text evidence="2 13">Belongs to the LolB family.</text>
</comment>
<evidence type="ECO:0000256" key="1">
    <source>
        <dbReference type="ARBA" id="ARBA00004459"/>
    </source>
</evidence>
<evidence type="ECO:0000256" key="12">
    <source>
        <dbReference type="ARBA" id="ARBA00023288"/>
    </source>
</evidence>
<proteinExistence type="inferred from homology"/>
<dbReference type="HAMAP" id="MF_00233">
    <property type="entry name" value="LolB"/>
    <property type="match status" value="1"/>
</dbReference>
<evidence type="ECO:0000256" key="14">
    <source>
        <dbReference type="SAM" id="SignalP"/>
    </source>
</evidence>
<evidence type="ECO:0000256" key="9">
    <source>
        <dbReference type="ARBA" id="ARBA00023139"/>
    </source>
</evidence>
<evidence type="ECO:0000256" key="8">
    <source>
        <dbReference type="ARBA" id="ARBA00023136"/>
    </source>
</evidence>
<keyword evidence="10 13" id="KW-0143">Chaperone</keyword>
<dbReference type="GO" id="GO:0044874">
    <property type="term" value="P:lipoprotein localization to outer membrane"/>
    <property type="evidence" value="ECO:0007669"/>
    <property type="project" value="UniProtKB-UniRule"/>
</dbReference>
<dbReference type="Pfam" id="PF03550">
    <property type="entry name" value="LolB"/>
    <property type="match status" value="1"/>
</dbReference>
<keyword evidence="5 13" id="KW-0813">Transport</keyword>